<dbReference type="HAMAP" id="MF_00489">
    <property type="entry name" value="UPF0178"/>
    <property type="match status" value="1"/>
</dbReference>
<keyword evidence="4" id="KW-1185">Reference proteome</keyword>
<dbReference type="KEGG" id="dbr:Deba_1561"/>
<protein>
    <recommendedName>
        <fullName evidence="2">UPF0178 protein Deba_1561</fullName>
    </recommendedName>
</protein>
<accession>E1QH86</accession>
<reference evidence="3 4" key="1">
    <citation type="journal article" date="2010" name="Stand. Genomic Sci.">
        <title>Complete genome sequence of Desulfarculus baarsii type strain (2st14).</title>
        <authorList>
            <person name="Sun H."/>
            <person name="Spring S."/>
            <person name="Lapidus A."/>
            <person name="Davenport K."/>
            <person name="Del Rio T.G."/>
            <person name="Tice H."/>
            <person name="Nolan M."/>
            <person name="Copeland A."/>
            <person name="Cheng J.F."/>
            <person name="Lucas S."/>
            <person name="Tapia R."/>
            <person name="Goodwin L."/>
            <person name="Pitluck S."/>
            <person name="Ivanova N."/>
            <person name="Pagani I."/>
            <person name="Mavromatis K."/>
            <person name="Ovchinnikova G."/>
            <person name="Pati A."/>
            <person name="Chen A."/>
            <person name="Palaniappan K."/>
            <person name="Hauser L."/>
            <person name="Chang Y.J."/>
            <person name="Jeffries C.D."/>
            <person name="Detter J.C."/>
            <person name="Han C."/>
            <person name="Rohde M."/>
            <person name="Brambilla E."/>
            <person name="Goker M."/>
            <person name="Woyke T."/>
            <person name="Bristow J."/>
            <person name="Eisen J.A."/>
            <person name="Markowitz V."/>
            <person name="Hugenholtz P."/>
            <person name="Kyrpides N.C."/>
            <person name="Klenk H.P."/>
            <person name="Land M."/>
        </authorList>
    </citation>
    <scope>NUCLEOTIDE SEQUENCE [LARGE SCALE GENOMIC DNA]</scope>
    <source>
        <strain evidence="4">ATCC 33931 / DSM 2075 / LMG 7858 / VKM B-1802 / 2st14</strain>
    </source>
</reference>
<dbReference type="eggNOG" id="COG1671">
    <property type="taxonomic scope" value="Bacteria"/>
</dbReference>
<dbReference type="STRING" id="644282.Deba_1561"/>
<dbReference type="NCBIfam" id="NF001095">
    <property type="entry name" value="PRK00124.1"/>
    <property type="match status" value="1"/>
</dbReference>
<dbReference type="Proteomes" id="UP000009047">
    <property type="component" value="Chromosome"/>
</dbReference>
<dbReference type="InterPro" id="IPR003791">
    <property type="entry name" value="UPF0178"/>
</dbReference>
<evidence type="ECO:0000313" key="3">
    <source>
        <dbReference type="EMBL" id="ADK84929.1"/>
    </source>
</evidence>
<evidence type="ECO:0000313" key="4">
    <source>
        <dbReference type="Proteomes" id="UP000009047"/>
    </source>
</evidence>
<dbReference type="EMBL" id="CP002085">
    <property type="protein sequence ID" value="ADK84929.1"/>
    <property type="molecule type" value="Genomic_DNA"/>
</dbReference>
<name>E1QH86_DESB2</name>
<dbReference type="AlphaFoldDB" id="E1QH86"/>
<evidence type="ECO:0000256" key="2">
    <source>
        <dbReference type="HAMAP-Rule" id="MF_00489"/>
    </source>
</evidence>
<dbReference type="Pfam" id="PF02639">
    <property type="entry name" value="DUF188"/>
    <property type="match status" value="1"/>
</dbReference>
<gene>
    <name evidence="3" type="ordered locus">Deba_1561</name>
</gene>
<sequence length="149" mass="16113">MKIWIDADGCPKPAKELVFRASARLAVAVVMVADRPVFRPPSPLITAVVVPRDMDSADKHIAQEISPGDLVVTADLPLAAAVVERGAVAINPRGETYTAENVRERLSMRDFLTGLREAGVQTGGPAPYGRKDKERFAAALDRHLGRMGR</sequence>
<dbReference type="PANTHER" id="PTHR35146:SF1">
    <property type="entry name" value="UPF0178 PROTEIN YAII"/>
    <property type="match status" value="1"/>
</dbReference>
<dbReference type="RefSeq" id="WP_013258382.1">
    <property type="nucleotide sequence ID" value="NC_014365.1"/>
</dbReference>
<dbReference type="OrthoDB" id="9798918at2"/>
<organism evidence="3 4">
    <name type="scientific">Desulfarculus baarsii (strain ATCC 33931 / DSM 2075 / LMG 7858 / VKM B-1802 / 2st14)</name>
    <dbReference type="NCBI Taxonomy" id="644282"/>
    <lineage>
        <taxon>Bacteria</taxon>
        <taxon>Pseudomonadati</taxon>
        <taxon>Thermodesulfobacteriota</taxon>
        <taxon>Desulfarculia</taxon>
        <taxon>Desulfarculales</taxon>
        <taxon>Desulfarculaceae</taxon>
        <taxon>Desulfarculus</taxon>
    </lineage>
</organism>
<dbReference type="CDD" id="cd18720">
    <property type="entry name" value="PIN_YqxD-like"/>
    <property type="match status" value="1"/>
</dbReference>
<comment type="similarity">
    <text evidence="1 2">Belongs to the UPF0178 family.</text>
</comment>
<evidence type="ECO:0000256" key="1">
    <source>
        <dbReference type="ARBA" id="ARBA00008522"/>
    </source>
</evidence>
<dbReference type="PANTHER" id="PTHR35146">
    <property type="entry name" value="UPF0178 PROTEIN YAII"/>
    <property type="match status" value="1"/>
</dbReference>
<proteinExistence type="inferred from homology"/>
<dbReference type="HOGENOM" id="CLU_106619_2_1_7"/>